<reference evidence="3 4" key="1">
    <citation type="journal article" date="2018" name="Mol. Plant">
        <title>The genome of Artemisia annua provides insight into the evolution of Asteraceae family and artemisinin biosynthesis.</title>
        <authorList>
            <person name="Shen Q."/>
            <person name="Zhang L."/>
            <person name="Liao Z."/>
            <person name="Wang S."/>
            <person name="Yan T."/>
            <person name="Shi P."/>
            <person name="Liu M."/>
            <person name="Fu X."/>
            <person name="Pan Q."/>
            <person name="Wang Y."/>
            <person name="Lv Z."/>
            <person name="Lu X."/>
            <person name="Zhang F."/>
            <person name="Jiang W."/>
            <person name="Ma Y."/>
            <person name="Chen M."/>
            <person name="Hao X."/>
            <person name="Li L."/>
            <person name="Tang Y."/>
            <person name="Lv G."/>
            <person name="Zhou Y."/>
            <person name="Sun X."/>
            <person name="Brodelius P.E."/>
            <person name="Rose J.K.C."/>
            <person name="Tang K."/>
        </authorList>
    </citation>
    <scope>NUCLEOTIDE SEQUENCE [LARGE SCALE GENOMIC DNA]</scope>
    <source>
        <strain evidence="4">cv. Huhao1</strain>
        <tissue evidence="3">Leaf</tissue>
    </source>
</reference>
<evidence type="ECO:0000259" key="2">
    <source>
        <dbReference type="Pfam" id="PF00389"/>
    </source>
</evidence>
<gene>
    <name evidence="3" type="ORF">CTI12_AA629340</name>
</gene>
<organism evidence="3 4">
    <name type="scientific">Artemisia annua</name>
    <name type="common">Sweet wormwood</name>
    <dbReference type="NCBI Taxonomy" id="35608"/>
    <lineage>
        <taxon>Eukaryota</taxon>
        <taxon>Viridiplantae</taxon>
        <taxon>Streptophyta</taxon>
        <taxon>Embryophyta</taxon>
        <taxon>Tracheophyta</taxon>
        <taxon>Spermatophyta</taxon>
        <taxon>Magnoliopsida</taxon>
        <taxon>eudicotyledons</taxon>
        <taxon>Gunneridae</taxon>
        <taxon>Pentapetalae</taxon>
        <taxon>asterids</taxon>
        <taxon>campanulids</taxon>
        <taxon>Asterales</taxon>
        <taxon>Asteraceae</taxon>
        <taxon>Asteroideae</taxon>
        <taxon>Anthemideae</taxon>
        <taxon>Artemisiinae</taxon>
        <taxon>Artemisia</taxon>
    </lineage>
</organism>
<sequence>MTDKPGVWMTCPMSTYLQDKLSQHFTLIKSWETTKSNTDFFLTHHSTSIKAIVGNGSHGADATLIDSFPCLEIIASHSSGLDQIDLDKCREKGIRVTSTPDALTHEVADTAVALVLATLRRICVADRFVRNGVWKNGDFGLTTRVCFLTFRNKLCLAKLVVS</sequence>
<name>A0A2U1K9B5_ARTAN</name>
<dbReference type="SUPFAM" id="SSF52283">
    <property type="entry name" value="Formate/glycerate dehydrogenase catalytic domain-like"/>
    <property type="match status" value="1"/>
</dbReference>
<accession>A0A2U1K9B5</accession>
<dbReference type="AlphaFoldDB" id="A0A2U1K9B5"/>
<evidence type="ECO:0000256" key="1">
    <source>
        <dbReference type="ARBA" id="ARBA00023002"/>
    </source>
</evidence>
<dbReference type="STRING" id="35608.A0A2U1K9B5"/>
<dbReference type="InterPro" id="IPR006139">
    <property type="entry name" value="D-isomer_2_OHA_DH_cat_dom"/>
</dbReference>
<dbReference type="Proteomes" id="UP000245207">
    <property type="component" value="Unassembled WGS sequence"/>
</dbReference>
<protein>
    <submittedName>
        <fullName evidence="3">D-3-phosphoglycerate dehydrogenase</fullName>
    </submittedName>
</protein>
<dbReference type="Gene3D" id="3.40.50.720">
    <property type="entry name" value="NAD(P)-binding Rossmann-like Domain"/>
    <property type="match status" value="2"/>
</dbReference>
<evidence type="ECO:0000313" key="4">
    <source>
        <dbReference type="Proteomes" id="UP000245207"/>
    </source>
</evidence>
<keyword evidence="1" id="KW-0560">Oxidoreductase</keyword>
<dbReference type="OrthoDB" id="298012at2759"/>
<keyword evidence="4" id="KW-1185">Reference proteome</keyword>
<comment type="caution">
    <text evidence="3">The sequence shown here is derived from an EMBL/GenBank/DDBJ whole genome shotgun (WGS) entry which is preliminary data.</text>
</comment>
<feature type="domain" description="D-isomer specific 2-hydroxyacid dehydrogenase catalytic" evidence="2">
    <location>
        <begin position="47"/>
        <end position="111"/>
    </location>
</feature>
<proteinExistence type="predicted"/>
<dbReference type="GO" id="GO:0051287">
    <property type="term" value="F:NAD binding"/>
    <property type="evidence" value="ECO:0007669"/>
    <property type="project" value="InterPro"/>
</dbReference>
<evidence type="ECO:0000313" key="3">
    <source>
        <dbReference type="EMBL" id="PWA22384.1"/>
    </source>
</evidence>
<dbReference type="GO" id="GO:0005829">
    <property type="term" value="C:cytosol"/>
    <property type="evidence" value="ECO:0007669"/>
    <property type="project" value="TreeGrafter"/>
</dbReference>
<dbReference type="GO" id="GO:0030267">
    <property type="term" value="F:glyoxylate reductase (NADPH) activity"/>
    <property type="evidence" value="ECO:0007669"/>
    <property type="project" value="TreeGrafter"/>
</dbReference>
<dbReference type="InterPro" id="IPR050223">
    <property type="entry name" value="D-isomer_2-hydroxyacid_DH"/>
</dbReference>
<dbReference type="PANTHER" id="PTHR10996">
    <property type="entry name" value="2-HYDROXYACID DEHYDROGENASE-RELATED"/>
    <property type="match status" value="1"/>
</dbReference>
<dbReference type="Pfam" id="PF00389">
    <property type="entry name" value="2-Hacid_dh"/>
    <property type="match status" value="1"/>
</dbReference>
<dbReference type="EMBL" id="PKPP01030079">
    <property type="protein sequence ID" value="PWA22384.1"/>
    <property type="molecule type" value="Genomic_DNA"/>
</dbReference>
<dbReference type="GO" id="GO:0016618">
    <property type="term" value="F:hydroxypyruvate reductase [NAD(P)H] activity"/>
    <property type="evidence" value="ECO:0007669"/>
    <property type="project" value="TreeGrafter"/>
</dbReference>
<dbReference type="PANTHER" id="PTHR10996:SF262">
    <property type="entry name" value="HYDROXYPHENYLPYRUVATE REDUCTASE-LIKE"/>
    <property type="match status" value="1"/>
</dbReference>